<dbReference type="InterPro" id="IPR010886">
    <property type="entry name" value="Hc1"/>
</dbReference>
<proteinExistence type="inferred from homology"/>
<keyword evidence="3" id="KW-1133">Transmembrane helix</keyword>
<organism evidence="4 5">
    <name type="scientific">Alistipes putredinis DSM 17216</name>
    <dbReference type="NCBI Taxonomy" id="445970"/>
    <lineage>
        <taxon>Bacteria</taxon>
        <taxon>Pseudomonadati</taxon>
        <taxon>Bacteroidota</taxon>
        <taxon>Bacteroidia</taxon>
        <taxon>Bacteroidales</taxon>
        <taxon>Rikenellaceae</taxon>
        <taxon>Alistipes</taxon>
    </lineage>
</organism>
<keyword evidence="3" id="KW-0812">Transmembrane</keyword>
<dbReference type="Pfam" id="PF07432">
    <property type="entry name" value="Hc1"/>
    <property type="match status" value="1"/>
</dbReference>
<evidence type="ECO:0000313" key="5">
    <source>
        <dbReference type="Proteomes" id="UP000005819"/>
    </source>
</evidence>
<evidence type="ECO:0008006" key="6">
    <source>
        <dbReference type="Google" id="ProtNLM"/>
    </source>
</evidence>
<name>B0MZD9_9BACT</name>
<comment type="similarity">
    <text evidence="2">Belongs to the histone H1/H5 family. HCT subfamily.</text>
</comment>
<dbReference type="EMBL" id="ABFK02000020">
    <property type="protein sequence ID" value="EDS02975.1"/>
    <property type="molecule type" value="Genomic_DNA"/>
</dbReference>
<evidence type="ECO:0000256" key="1">
    <source>
        <dbReference type="ARBA" id="ARBA00002333"/>
    </source>
</evidence>
<keyword evidence="3" id="KW-0472">Membrane</keyword>
<gene>
    <name evidence="4" type="ORF">ALIPUT_02513</name>
</gene>
<dbReference type="GO" id="GO:0030527">
    <property type="term" value="F:structural constituent of chromatin"/>
    <property type="evidence" value="ECO:0007669"/>
    <property type="project" value="InterPro"/>
</dbReference>
<dbReference type="Proteomes" id="UP000005819">
    <property type="component" value="Unassembled WGS sequence"/>
</dbReference>
<accession>B0MZD9</accession>
<comment type="function">
    <text evidence="1">Might have a role analogous to that of eukaryotic histone proteins.</text>
</comment>
<reference evidence="4" key="2">
    <citation type="submission" date="2013-09" db="EMBL/GenBank/DDBJ databases">
        <title>Draft genome sequence of Alistipes putredinis (DSM 17216).</title>
        <authorList>
            <person name="Sudarsanam P."/>
            <person name="Ley R."/>
            <person name="Guruge J."/>
            <person name="Turnbaugh P.J."/>
            <person name="Mahowald M."/>
            <person name="Liep D."/>
            <person name="Gordon J."/>
        </authorList>
    </citation>
    <scope>NUCLEOTIDE SEQUENCE</scope>
    <source>
        <strain evidence="4">DSM 17216</strain>
    </source>
</reference>
<comment type="caution">
    <text evidence="4">The sequence shown here is derived from an EMBL/GenBank/DDBJ whole genome shotgun (WGS) entry which is preliminary data.</text>
</comment>
<dbReference type="AlphaFoldDB" id="B0MZD9"/>
<dbReference type="GO" id="GO:0003677">
    <property type="term" value="F:DNA binding"/>
    <property type="evidence" value="ECO:0007669"/>
    <property type="project" value="InterPro"/>
</dbReference>
<feature type="transmembrane region" description="Helical" evidence="3">
    <location>
        <begin position="6"/>
        <end position="25"/>
    </location>
</feature>
<evidence type="ECO:0000256" key="2">
    <source>
        <dbReference type="ARBA" id="ARBA00008424"/>
    </source>
</evidence>
<protein>
    <recommendedName>
        <fullName evidence="6">Histone H1-like protein Hc1</fullName>
    </recommendedName>
</protein>
<reference evidence="4" key="1">
    <citation type="submission" date="2007-10" db="EMBL/GenBank/DDBJ databases">
        <authorList>
            <person name="Fulton L."/>
            <person name="Clifton S."/>
            <person name="Fulton B."/>
            <person name="Xu J."/>
            <person name="Minx P."/>
            <person name="Pepin K.H."/>
            <person name="Johnson M."/>
            <person name="Thiruvilangam P."/>
            <person name="Bhonagiri V."/>
            <person name="Nash W.E."/>
            <person name="Mardis E.R."/>
            <person name="Wilson R.K."/>
        </authorList>
    </citation>
    <scope>NUCLEOTIDE SEQUENCE [LARGE SCALE GENOMIC DNA]</scope>
    <source>
        <strain evidence="4">DSM 17216</strain>
    </source>
</reference>
<evidence type="ECO:0000313" key="4">
    <source>
        <dbReference type="EMBL" id="EDS02975.1"/>
    </source>
</evidence>
<dbReference type="HOGENOM" id="CLU_182032_1_0_10"/>
<evidence type="ECO:0000256" key="3">
    <source>
        <dbReference type="SAM" id="Phobius"/>
    </source>
</evidence>
<keyword evidence="5" id="KW-1185">Reference proteome</keyword>
<dbReference type="eggNOG" id="ENOG5032Z73">
    <property type="taxonomic scope" value="Bacteria"/>
</dbReference>
<sequence>MITNVIFIILTESLLFLIIFTTFVVNNLNNIYMKELVSKIQEVYATFSTDAALQIEKGNKAAGTRARKTSLELEKLMKEFRKVSLEESKK</sequence>